<comment type="caution">
    <text evidence="7">The sequence shown here is derived from an EMBL/GenBank/DDBJ whole genome shotgun (WGS) entry which is preliminary data.</text>
</comment>
<dbReference type="GO" id="GO:1990281">
    <property type="term" value="C:efflux pump complex"/>
    <property type="evidence" value="ECO:0007669"/>
    <property type="project" value="TreeGrafter"/>
</dbReference>
<dbReference type="AlphaFoldDB" id="A0A148KLF3"/>
<proteinExistence type="inferred from homology"/>
<evidence type="ECO:0000256" key="1">
    <source>
        <dbReference type="ARBA" id="ARBA00004196"/>
    </source>
</evidence>
<dbReference type="Proteomes" id="UP000070299">
    <property type="component" value="Unassembled WGS sequence"/>
</dbReference>
<dbReference type="Gene3D" id="2.40.30.170">
    <property type="match status" value="1"/>
</dbReference>
<evidence type="ECO:0000313" key="8">
    <source>
        <dbReference type="Proteomes" id="UP000070299"/>
    </source>
</evidence>
<dbReference type="EMBL" id="LSNE01000015">
    <property type="protein sequence ID" value="KXI27152.1"/>
    <property type="molecule type" value="Genomic_DNA"/>
</dbReference>
<comment type="similarity">
    <text evidence="2">Belongs to the membrane fusion protein (MFP) (TC 8.A.1) family.</text>
</comment>
<dbReference type="OrthoDB" id="9806939at2"/>
<dbReference type="Pfam" id="PF25954">
    <property type="entry name" value="Beta-barrel_RND_2"/>
    <property type="match status" value="1"/>
</dbReference>
<dbReference type="Gene3D" id="1.10.287.470">
    <property type="entry name" value="Helix hairpin bin"/>
    <property type="match status" value="1"/>
</dbReference>
<dbReference type="InterPro" id="IPR058627">
    <property type="entry name" value="MdtA-like_C"/>
</dbReference>
<keyword evidence="3" id="KW-0813">Transport</keyword>
<dbReference type="InterPro" id="IPR058792">
    <property type="entry name" value="Beta-barrel_RND_2"/>
</dbReference>
<evidence type="ECO:0000259" key="6">
    <source>
        <dbReference type="Pfam" id="PF25967"/>
    </source>
</evidence>
<dbReference type="Pfam" id="PF25917">
    <property type="entry name" value="BSH_RND"/>
    <property type="match status" value="1"/>
</dbReference>
<evidence type="ECO:0000313" key="7">
    <source>
        <dbReference type="EMBL" id="KXI27152.1"/>
    </source>
</evidence>
<accession>A0A148KLF3</accession>
<comment type="subcellular location">
    <subcellularLocation>
        <location evidence="1">Cell envelope</location>
    </subcellularLocation>
</comment>
<feature type="domain" description="CusB-like beta-barrel" evidence="5">
    <location>
        <begin position="204"/>
        <end position="273"/>
    </location>
</feature>
<evidence type="ECO:0000256" key="3">
    <source>
        <dbReference type="ARBA" id="ARBA00022448"/>
    </source>
</evidence>
<dbReference type="InterPro" id="IPR006143">
    <property type="entry name" value="RND_pump_MFP"/>
</dbReference>
<dbReference type="PANTHER" id="PTHR30469">
    <property type="entry name" value="MULTIDRUG RESISTANCE PROTEIN MDTA"/>
    <property type="match status" value="1"/>
</dbReference>
<dbReference type="Gene3D" id="2.40.420.20">
    <property type="match status" value="1"/>
</dbReference>
<dbReference type="Gene3D" id="2.40.50.100">
    <property type="match status" value="1"/>
</dbReference>
<evidence type="ECO:0000256" key="2">
    <source>
        <dbReference type="ARBA" id="ARBA00009477"/>
    </source>
</evidence>
<dbReference type="PANTHER" id="PTHR30469:SF11">
    <property type="entry name" value="BLL4320 PROTEIN"/>
    <property type="match status" value="1"/>
</dbReference>
<gene>
    <name evidence="7" type="ORF">AX660_01840</name>
</gene>
<dbReference type="InterPro" id="IPR058625">
    <property type="entry name" value="MdtA-like_BSH"/>
</dbReference>
<feature type="domain" description="Multidrug resistance protein MdtA-like C-terminal permuted SH3" evidence="6">
    <location>
        <begin position="281"/>
        <end position="343"/>
    </location>
</feature>
<feature type="domain" description="Multidrug resistance protein MdtA-like barrel-sandwich hybrid" evidence="4">
    <location>
        <begin position="73"/>
        <end position="185"/>
    </location>
</feature>
<protein>
    <submittedName>
        <fullName evidence="7">Efflux transporter periplasmic adaptor subunit</fullName>
    </submittedName>
</protein>
<dbReference type="STRING" id="1799789.AX660_01840"/>
<reference evidence="8" key="1">
    <citation type="submission" date="2016-02" db="EMBL/GenBank/DDBJ databases">
        <authorList>
            <person name="Schultz-Johansen M."/>
            <person name="Glaring M.A."/>
            <person name="Bech P.K."/>
            <person name="Stougaard P."/>
        </authorList>
    </citation>
    <scope>NUCLEOTIDE SEQUENCE [LARGE SCALE GENOMIC DNA]</scope>
    <source>
        <strain evidence="8">S66</strain>
    </source>
</reference>
<evidence type="ECO:0000259" key="4">
    <source>
        <dbReference type="Pfam" id="PF25917"/>
    </source>
</evidence>
<keyword evidence="8" id="KW-1185">Reference proteome</keyword>
<dbReference type="GO" id="GO:0015562">
    <property type="term" value="F:efflux transmembrane transporter activity"/>
    <property type="evidence" value="ECO:0007669"/>
    <property type="project" value="TreeGrafter"/>
</dbReference>
<organism evidence="7 8">
    <name type="scientific">Paraglaciecola hydrolytica</name>
    <dbReference type="NCBI Taxonomy" id="1799789"/>
    <lineage>
        <taxon>Bacteria</taxon>
        <taxon>Pseudomonadati</taxon>
        <taxon>Pseudomonadota</taxon>
        <taxon>Gammaproteobacteria</taxon>
        <taxon>Alteromonadales</taxon>
        <taxon>Alteromonadaceae</taxon>
        <taxon>Paraglaciecola</taxon>
    </lineage>
</organism>
<sequence length="372" mass="40239">MSRRVAVLFSVAVLAVIILVIGGIKAKQIEFMMDSGAAFAPPPETVSVSEVQQQTWPNTLTAVGSLEAWQGLTVTAEVEGRIAKIHFDSGQQVKAGDLLIEQEAGNEQAQLRASSARLELAKNNLKRLHSLRDKQSVSQSALDEAAQLLDSTQAEVDGLKITLAKKRIVAPFDGRLGIRKVYLGQDLPIGSEVVTLQSIEQLRVNFRIPQQWVNKVKAGYPVLVGTQQGDRVSGEIIATAAEINSQSRNLHVQAQIDNSLHTLLPGMSVGLEITLPDEQHVLVIPNTAVLYAPYGDTVFVIEKGQKGQVDTVRQQFVKLGFARGDFVAVEDGLELGQQVVSAGAFKLFNGMAVVQTDNPEPPRSLNPQPTDS</sequence>
<dbReference type="NCBIfam" id="TIGR01730">
    <property type="entry name" value="RND_mfp"/>
    <property type="match status" value="1"/>
</dbReference>
<evidence type="ECO:0000259" key="5">
    <source>
        <dbReference type="Pfam" id="PF25954"/>
    </source>
</evidence>
<dbReference type="SUPFAM" id="SSF111369">
    <property type="entry name" value="HlyD-like secretion proteins"/>
    <property type="match status" value="1"/>
</dbReference>
<dbReference type="Pfam" id="PF25967">
    <property type="entry name" value="RND-MFP_C"/>
    <property type="match status" value="1"/>
</dbReference>
<dbReference type="RefSeq" id="WP_068381568.1">
    <property type="nucleotide sequence ID" value="NZ_LSNE01000015.1"/>
</dbReference>
<name>A0A148KLF3_9ALTE</name>